<evidence type="ECO:0000256" key="1">
    <source>
        <dbReference type="SAM" id="MobiDB-lite"/>
    </source>
</evidence>
<keyword evidence="4" id="KW-1185">Reference proteome</keyword>
<reference evidence="3" key="1">
    <citation type="submission" date="2023-07" db="EMBL/GenBank/DDBJ databases">
        <title>Sequencing the genomes of 1000 actinobacteria strains.</title>
        <authorList>
            <person name="Klenk H.-P."/>
        </authorList>
    </citation>
    <scope>NUCLEOTIDE SEQUENCE</scope>
    <source>
        <strain evidence="3">DSM 44707</strain>
    </source>
</reference>
<gene>
    <name evidence="3" type="ORF">J2S41_000715</name>
</gene>
<name>A0AAE3YJB7_9ACTN</name>
<proteinExistence type="predicted"/>
<organism evidence="3 4">
    <name type="scientific">Catenuloplanes atrovinosus</name>
    <dbReference type="NCBI Taxonomy" id="137266"/>
    <lineage>
        <taxon>Bacteria</taxon>
        <taxon>Bacillati</taxon>
        <taxon>Actinomycetota</taxon>
        <taxon>Actinomycetes</taxon>
        <taxon>Micromonosporales</taxon>
        <taxon>Micromonosporaceae</taxon>
        <taxon>Catenuloplanes</taxon>
    </lineage>
</organism>
<evidence type="ECO:0000313" key="3">
    <source>
        <dbReference type="EMBL" id="MDR7273937.1"/>
    </source>
</evidence>
<feature type="transmembrane region" description="Helical" evidence="2">
    <location>
        <begin position="101"/>
        <end position="123"/>
    </location>
</feature>
<dbReference type="Proteomes" id="UP001183643">
    <property type="component" value="Unassembled WGS sequence"/>
</dbReference>
<dbReference type="RefSeq" id="WP_310363001.1">
    <property type="nucleotide sequence ID" value="NZ_JAVDYB010000001.1"/>
</dbReference>
<feature type="transmembrane region" description="Helical" evidence="2">
    <location>
        <begin position="129"/>
        <end position="147"/>
    </location>
</feature>
<accession>A0AAE3YJB7</accession>
<evidence type="ECO:0000256" key="2">
    <source>
        <dbReference type="SAM" id="Phobius"/>
    </source>
</evidence>
<feature type="transmembrane region" description="Helical" evidence="2">
    <location>
        <begin position="219"/>
        <end position="237"/>
    </location>
</feature>
<keyword evidence="2" id="KW-0472">Membrane</keyword>
<protein>
    <submittedName>
        <fullName evidence="3">Uncharacterized protein</fullName>
    </submittedName>
</protein>
<evidence type="ECO:0000313" key="4">
    <source>
        <dbReference type="Proteomes" id="UP001183643"/>
    </source>
</evidence>
<comment type="caution">
    <text evidence="3">The sequence shown here is derived from an EMBL/GenBank/DDBJ whole genome shotgun (WGS) entry which is preliminary data.</text>
</comment>
<dbReference type="AlphaFoldDB" id="A0AAE3YJB7"/>
<feature type="transmembrane region" description="Helical" evidence="2">
    <location>
        <begin position="21"/>
        <end position="41"/>
    </location>
</feature>
<feature type="transmembrane region" description="Helical" evidence="2">
    <location>
        <begin position="61"/>
        <end position="89"/>
    </location>
</feature>
<keyword evidence="2" id="KW-0812">Transmembrane</keyword>
<feature type="compositionally biased region" description="Basic and acidic residues" evidence="1">
    <location>
        <begin position="347"/>
        <end position="363"/>
    </location>
</feature>
<sequence length="363" mass="39299">MTEPAADSLRLPAGTRAQQQWLLSLLPAFPLVLLVLRLWYLSRQDLATMLLLVQYVSPLGLITSLTITLVWVLPAMVLLIRVFGTLLLISAPSREDARRSLLAVVTLRMPDWAVVIAVLLAAITWQMRFLPTLLMLVLMSVGLTTWLRRGDDRIVLLFMGTAVPVASAILAYLWLGPAIMAAIRGGETINAVLLGVPPAVAPVLTGPIPPGVARLGTHWAAVAASIVAPFAIGVLFMRAPILPDTAIEATAGAVVTPEATTVTREAVTPAGDDEEPAVEVWRGRLITVDDSMVTLMDADGRVRFIPSSAVRSRTLCPEAEQVPSSAVYVQGWYAEDTALEWMAPKQRRTEPDPRCQGRPVRAE</sequence>
<keyword evidence="2" id="KW-1133">Transmembrane helix</keyword>
<dbReference type="EMBL" id="JAVDYB010000001">
    <property type="protein sequence ID" value="MDR7273937.1"/>
    <property type="molecule type" value="Genomic_DNA"/>
</dbReference>
<feature type="region of interest" description="Disordered" evidence="1">
    <location>
        <begin position="343"/>
        <end position="363"/>
    </location>
</feature>
<feature type="transmembrane region" description="Helical" evidence="2">
    <location>
        <begin position="154"/>
        <end position="175"/>
    </location>
</feature>